<dbReference type="InterPro" id="IPR036515">
    <property type="entry name" value="Transposase_17_sf"/>
</dbReference>
<protein>
    <recommendedName>
        <fullName evidence="2">Transposase IS200-like domain-containing protein</fullName>
    </recommendedName>
</protein>
<dbReference type="GO" id="GO:0003677">
    <property type="term" value="F:DNA binding"/>
    <property type="evidence" value="ECO:0007669"/>
    <property type="project" value="InterPro"/>
</dbReference>
<reference evidence="1" key="1">
    <citation type="journal article" date="2014" name="Front. Microbiol.">
        <title>High frequency of phylogenetically diverse reductive dehalogenase-homologous genes in deep subseafloor sedimentary metagenomes.</title>
        <authorList>
            <person name="Kawai M."/>
            <person name="Futagami T."/>
            <person name="Toyoda A."/>
            <person name="Takaki Y."/>
            <person name="Nishi S."/>
            <person name="Hori S."/>
            <person name="Arai W."/>
            <person name="Tsubouchi T."/>
            <person name="Morono Y."/>
            <person name="Uchiyama I."/>
            <person name="Ito T."/>
            <person name="Fujiyama A."/>
            <person name="Inagaki F."/>
            <person name="Takami H."/>
        </authorList>
    </citation>
    <scope>NUCLEOTIDE SEQUENCE</scope>
    <source>
        <strain evidence="1">Expedition CK06-06</strain>
    </source>
</reference>
<sequence>MKIEYRMDVLGYEEMLFMKVKNEKYNRRSIRLRGYNYSCPGAYFVTICTQEQKILLKFKCVQVMIHSVWNSLPDRFPSIKLDEFVIMPNHVHAILWLGSS</sequence>
<comment type="caution">
    <text evidence="1">The sequence shown here is derived from an EMBL/GenBank/DDBJ whole genome shotgun (WGS) entry which is preliminary data.</text>
</comment>
<evidence type="ECO:0008006" key="2">
    <source>
        <dbReference type="Google" id="ProtNLM"/>
    </source>
</evidence>
<dbReference type="AlphaFoldDB" id="X1PC95"/>
<feature type="non-terminal residue" evidence="1">
    <location>
        <position position="100"/>
    </location>
</feature>
<name>X1PC95_9ZZZZ</name>
<gene>
    <name evidence="1" type="ORF">S06H3_40765</name>
</gene>
<accession>X1PC95</accession>
<dbReference type="GO" id="GO:0004803">
    <property type="term" value="F:transposase activity"/>
    <property type="evidence" value="ECO:0007669"/>
    <property type="project" value="InterPro"/>
</dbReference>
<evidence type="ECO:0000313" key="1">
    <source>
        <dbReference type="EMBL" id="GAI40086.1"/>
    </source>
</evidence>
<dbReference type="EMBL" id="BARV01025049">
    <property type="protein sequence ID" value="GAI40086.1"/>
    <property type="molecule type" value="Genomic_DNA"/>
</dbReference>
<dbReference type="GO" id="GO:0006313">
    <property type="term" value="P:DNA transposition"/>
    <property type="evidence" value="ECO:0007669"/>
    <property type="project" value="InterPro"/>
</dbReference>
<proteinExistence type="predicted"/>
<dbReference type="SUPFAM" id="SSF143422">
    <property type="entry name" value="Transposase IS200-like"/>
    <property type="match status" value="1"/>
</dbReference>
<organism evidence="1">
    <name type="scientific">marine sediment metagenome</name>
    <dbReference type="NCBI Taxonomy" id="412755"/>
    <lineage>
        <taxon>unclassified sequences</taxon>
        <taxon>metagenomes</taxon>
        <taxon>ecological metagenomes</taxon>
    </lineage>
</organism>
<dbReference type="Gene3D" id="3.30.70.1290">
    <property type="entry name" value="Transposase IS200-like"/>
    <property type="match status" value="1"/>
</dbReference>